<protein>
    <submittedName>
        <fullName evidence="1">Uncharacterized protein</fullName>
    </submittedName>
</protein>
<reference evidence="1 2" key="1">
    <citation type="journal article" date="2021" name="Elife">
        <title>Chloroplast acquisition without the gene transfer in kleptoplastic sea slugs, Plakobranchus ocellatus.</title>
        <authorList>
            <person name="Maeda T."/>
            <person name="Takahashi S."/>
            <person name="Yoshida T."/>
            <person name="Shimamura S."/>
            <person name="Takaki Y."/>
            <person name="Nagai Y."/>
            <person name="Toyoda A."/>
            <person name="Suzuki Y."/>
            <person name="Arimoto A."/>
            <person name="Ishii H."/>
            <person name="Satoh N."/>
            <person name="Nishiyama T."/>
            <person name="Hasebe M."/>
            <person name="Maruyama T."/>
            <person name="Minagawa J."/>
            <person name="Obokata J."/>
            <person name="Shigenobu S."/>
        </authorList>
    </citation>
    <scope>NUCLEOTIDE SEQUENCE [LARGE SCALE GENOMIC DNA]</scope>
</reference>
<dbReference type="EMBL" id="BLXT01000641">
    <property type="protein sequence ID" value="GFN79196.1"/>
    <property type="molecule type" value="Genomic_DNA"/>
</dbReference>
<evidence type="ECO:0000313" key="1">
    <source>
        <dbReference type="EMBL" id="GFN79196.1"/>
    </source>
</evidence>
<gene>
    <name evidence="1" type="ORF">PoB_000570200</name>
</gene>
<accession>A0AAV3Y9R9</accession>
<keyword evidence="2" id="KW-1185">Reference proteome</keyword>
<sequence length="139" mass="15734">MDAIKIDESSSSPQGHTSLKLLLQIALHCLRKILFKFLKKGNLCEARSDSTFWTISSPHQQQHLVTTTSFGPTFSQPRFEHIRKKLFNSCNLARFHHQLFSLDSVDCMNKPVLGGADHTTQQLQTRHTQNCCSLLLGGR</sequence>
<dbReference type="Proteomes" id="UP000735302">
    <property type="component" value="Unassembled WGS sequence"/>
</dbReference>
<name>A0AAV3Y9R9_9GAST</name>
<dbReference type="AlphaFoldDB" id="A0AAV3Y9R9"/>
<proteinExistence type="predicted"/>
<comment type="caution">
    <text evidence="1">The sequence shown here is derived from an EMBL/GenBank/DDBJ whole genome shotgun (WGS) entry which is preliminary data.</text>
</comment>
<organism evidence="1 2">
    <name type="scientific">Plakobranchus ocellatus</name>
    <dbReference type="NCBI Taxonomy" id="259542"/>
    <lineage>
        <taxon>Eukaryota</taxon>
        <taxon>Metazoa</taxon>
        <taxon>Spiralia</taxon>
        <taxon>Lophotrochozoa</taxon>
        <taxon>Mollusca</taxon>
        <taxon>Gastropoda</taxon>
        <taxon>Heterobranchia</taxon>
        <taxon>Euthyneura</taxon>
        <taxon>Panpulmonata</taxon>
        <taxon>Sacoglossa</taxon>
        <taxon>Placobranchoidea</taxon>
        <taxon>Plakobranchidae</taxon>
        <taxon>Plakobranchus</taxon>
    </lineage>
</organism>
<evidence type="ECO:0000313" key="2">
    <source>
        <dbReference type="Proteomes" id="UP000735302"/>
    </source>
</evidence>